<organism evidence="3 4">
    <name type="scientific">Vulcanibacillus modesticaldus</name>
    <dbReference type="NCBI Taxonomy" id="337097"/>
    <lineage>
        <taxon>Bacteria</taxon>
        <taxon>Bacillati</taxon>
        <taxon>Bacillota</taxon>
        <taxon>Bacilli</taxon>
        <taxon>Bacillales</taxon>
        <taxon>Bacillaceae</taxon>
        <taxon>Vulcanibacillus</taxon>
    </lineage>
</organism>
<evidence type="ECO:0000256" key="2">
    <source>
        <dbReference type="SAM" id="SignalP"/>
    </source>
</evidence>
<dbReference type="AlphaFoldDB" id="A0A1D2YU68"/>
<keyword evidence="1" id="KW-1133">Transmembrane helix</keyword>
<feature type="transmembrane region" description="Helical" evidence="1">
    <location>
        <begin position="116"/>
        <end position="136"/>
    </location>
</feature>
<feature type="signal peptide" evidence="2">
    <location>
        <begin position="1"/>
        <end position="23"/>
    </location>
</feature>
<evidence type="ECO:0000313" key="3">
    <source>
        <dbReference type="EMBL" id="OEF99226.1"/>
    </source>
</evidence>
<reference evidence="3 4" key="1">
    <citation type="submission" date="2016-09" db="EMBL/GenBank/DDBJ databases">
        <title>Draft genome sequence for the type strain of Vulcanibacillus modesticaldus BR, a strictly anaerobic, moderately thermophilic, and nitrate-reducing bacterium from deep sea-hydrothermal vents of the Mid-Atlantic Ridge.</title>
        <authorList>
            <person name="Abin C.A."/>
            <person name="Hollibaugh J.T."/>
        </authorList>
    </citation>
    <scope>NUCLEOTIDE SEQUENCE [LARGE SCALE GENOMIC DNA]</scope>
    <source>
        <strain evidence="3 4">BR</strain>
    </source>
</reference>
<comment type="caution">
    <text evidence="3">The sequence shown here is derived from an EMBL/GenBank/DDBJ whole genome shotgun (WGS) entry which is preliminary data.</text>
</comment>
<dbReference type="EMBL" id="MIJF01000028">
    <property type="protein sequence ID" value="OEF99226.1"/>
    <property type="molecule type" value="Genomic_DNA"/>
</dbReference>
<keyword evidence="2" id="KW-0732">Signal</keyword>
<evidence type="ECO:0000313" key="4">
    <source>
        <dbReference type="Proteomes" id="UP000243739"/>
    </source>
</evidence>
<sequence>MQNKAVLFMMVIFLLATGTTALAHGGGEAPVDVKSLVKQSIAFIEGIEDMDMALAKLDEAIDANKKQQVADGELLQEAKQSLEAGNNEEAMLLMVEAIGGDPLVDLELAPSFQFNLANIILLIIAIISVFIGILLLRQKADVERGANNE</sequence>
<keyword evidence="4" id="KW-1185">Reference proteome</keyword>
<dbReference type="OrthoDB" id="9948953at2"/>
<feature type="chain" id="PRO_5008912758" evidence="2">
    <location>
        <begin position="24"/>
        <end position="149"/>
    </location>
</feature>
<accession>A0A1D2YU68</accession>
<keyword evidence="1" id="KW-0812">Transmembrane</keyword>
<proteinExistence type="predicted"/>
<name>A0A1D2YU68_9BACI</name>
<protein>
    <submittedName>
        <fullName evidence="3">Uncharacterized protein</fullName>
    </submittedName>
</protein>
<dbReference type="RefSeq" id="WP_069656907.1">
    <property type="nucleotide sequence ID" value="NZ_MIJF01000028.1"/>
</dbReference>
<gene>
    <name evidence="3" type="ORF">BHF71_09550</name>
</gene>
<dbReference type="Proteomes" id="UP000243739">
    <property type="component" value="Unassembled WGS sequence"/>
</dbReference>
<dbReference type="STRING" id="337097.BHF71_09550"/>
<keyword evidence="1" id="KW-0472">Membrane</keyword>
<evidence type="ECO:0000256" key="1">
    <source>
        <dbReference type="SAM" id="Phobius"/>
    </source>
</evidence>